<name>A0A2T3YTY4_TRIA4</name>
<dbReference type="AlphaFoldDB" id="A0A2T3YTY4"/>
<evidence type="ECO:0000313" key="1">
    <source>
        <dbReference type="EMBL" id="PTB35989.1"/>
    </source>
</evidence>
<proteinExistence type="predicted"/>
<dbReference type="Proteomes" id="UP000240493">
    <property type="component" value="Unassembled WGS sequence"/>
</dbReference>
<protein>
    <submittedName>
        <fullName evidence="1">Uncharacterized protein</fullName>
    </submittedName>
</protein>
<accession>A0A2T3YTY4</accession>
<keyword evidence="2" id="KW-1185">Reference proteome</keyword>
<evidence type="ECO:0000313" key="2">
    <source>
        <dbReference type="Proteomes" id="UP000240493"/>
    </source>
</evidence>
<dbReference type="EMBL" id="KZ679272">
    <property type="protein sequence ID" value="PTB35989.1"/>
    <property type="molecule type" value="Genomic_DNA"/>
</dbReference>
<gene>
    <name evidence="1" type="ORF">M441DRAFT_51663</name>
</gene>
<organism evidence="1 2">
    <name type="scientific">Trichoderma asperellum (strain ATCC 204424 / CBS 433.97 / NBRC 101777)</name>
    <dbReference type="NCBI Taxonomy" id="1042311"/>
    <lineage>
        <taxon>Eukaryota</taxon>
        <taxon>Fungi</taxon>
        <taxon>Dikarya</taxon>
        <taxon>Ascomycota</taxon>
        <taxon>Pezizomycotina</taxon>
        <taxon>Sordariomycetes</taxon>
        <taxon>Hypocreomycetidae</taxon>
        <taxon>Hypocreales</taxon>
        <taxon>Hypocreaceae</taxon>
        <taxon>Trichoderma</taxon>
    </lineage>
</organism>
<sequence>MLGIRVHIPGCRQVLHGPCRTVPQLTAGLRLQSGPPNAMESLLLLVESAYGDPDPIIGAARIPYSVLVYDSPAMDPLPAPDFYVPASGLARTASHHPRYQHRWIGY</sequence>
<reference evidence="1 2" key="1">
    <citation type="submission" date="2016-07" db="EMBL/GenBank/DDBJ databases">
        <title>Multiple horizontal gene transfer events from other fungi enriched the ability of initially mycotrophic Trichoderma (Ascomycota) to feed on dead plant biomass.</title>
        <authorList>
            <consortium name="DOE Joint Genome Institute"/>
            <person name="Aerts A."/>
            <person name="Atanasova L."/>
            <person name="Chenthamara K."/>
            <person name="Zhang J."/>
            <person name="Grujic M."/>
            <person name="Henrissat B."/>
            <person name="Kuo A."/>
            <person name="Salamov A."/>
            <person name="Lipzen A."/>
            <person name="Labutti K."/>
            <person name="Barry K."/>
            <person name="Miao Y."/>
            <person name="Rahimi M.J."/>
            <person name="Shen Q."/>
            <person name="Grigoriev I.V."/>
            <person name="Kubicek C.P."/>
            <person name="Druzhinina I.S."/>
        </authorList>
    </citation>
    <scope>NUCLEOTIDE SEQUENCE [LARGE SCALE GENOMIC DNA]</scope>
    <source>
        <strain evidence="1 2">CBS 433.97</strain>
    </source>
</reference>